<evidence type="ECO:0000256" key="3">
    <source>
        <dbReference type="ARBA" id="ARBA00023163"/>
    </source>
</evidence>
<comment type="caution">
    <text evidence="6">The sequence shown here is derived from an EMBL/GenBank/DDBJ whole genome shotgun (WGS) entry which is preliminary data.</text>
</comment>
<dbReference type="Proteomes" id="UP001501803">
    <property type="component" value="Unassembled WGS sequence"/>
</dbReference>
<evidence type="ECO:0000259" key="5">
    <source>
        <dbReference type="PROSITE" id="PS50977"/>
    </source>
</evidence>
<dbReference type="PRINTS" id="PR00455">
    <property type="entry name" value="HTHTETR"/>
</dbReference>
<evidence type="ECO:0000256" key="4">
    <source>
        <dbReference type="PROSITE-ProRule" id="PRU00335"/>
    </source>
</evidence>
<dbReference type="EMBL" id="BAABCN010000010">
    <property type="protein sequence ID" value="GAA3886048.1"/>
    <property type="molecule type" value="Genomic_DNA"/>
</dbReference>
<sequence>MVKSDLSGIGKRRQNALRDGNSDYAAKRAELVKLAADVFREKGYAGATLGDVAAAFGTDRASLYYYVSSKEELFQECIRGLTGTNLERAEHIAAKEESPRVRIRALIAMLLNSQVEHYPYMYLYIGEDMARITSNDAEWAAQMVDITRKIERIFIDAINEGKAKGEFRADLSTTLIANSIFGMTQWTHRWYVPNKSRYSADDISGTFAEVLLSGIDVERVASQA</sequence>
<dbReference type="RefSeq" id="WP_345068205.1">
    <property type="nucleotide sequence ID" value="NZ_BAABCN010000010.1"/>
</dbReference>
<dbReference type="Pfam" id="PF17932">
    <property type="entry name" value="TetR_C_24"/>
    <property type="match status" value="1"/>
</dbReference>
<dbReference type="InterPro" id="IPR001647">
    <property type="entry name" value="HTH_TetR"/>
</dbReference>
<dbReference type="InterPro" id="IPR036271">
    <property type="entry name" value="Tet_transcr_reg_TetR-rel_C_sf"/>
</dbReference>
<evidence type="ECO:0000313" key="7">
    <source>
        <dbReference type="Proteomes" id="UP001501803"/>
    </source>
</evidence>
<keyword evidence="7" id="KW-1185">Reference proteome</keyword>
<feature type="DNA-binding region" description="H-T-H motif" evidence="4">
    <location>
        <begin position="48"/>
        <end position="67"/>
    </location>
</feature>
<keyword evidence="3" id="KW-0804">Transcription</keyword>
<dbReference type="Gene3D" id="1.10.357.10">
    <property type="entry name" value="Tetracycline Repressor, domain 2"/>
    <property type="match status" value="1"/>
</dbReference>
<dbReference type="InterPro" id="IPR009057">
    <property type="entry name" value="Homeodomain-like_sf"/>
</dbReference>
<keyword evidence="2 4" id="KW-0238">DNA-binding</keyword>
<protein>
    <submittedName>
        <fullName evidence="6">TetR/AcrR family transcriptional regulator</fullName>
    </submittedName>
</protein>
<dbReference type="Gene3D" id="1.10.10.60">
    <property type="entry name" value="Homeodomain-like"/>
    <property type="match status" value="1"/>
</dbReference>
<gene>
    <name evidence="6" type="ORF">GCM10022381_30230</name>
</gene>
<organism evidence="6 7">
    <name type="scientific">Leifsonia kafniensis</name>
    <dbReference type="NCBI Taxonomy" id="475957"/>
    <lineage>
        <taxon>Bacteria</taxon>
        <taxon>Bacillati</taxon>
        <taxon>Actinomycetota</taxon>
        <taxon>Actinomycetes</taxon>
        <taxon>Micrococcales</taxon>
        <taxon>Microbacteriaceae</taxon>
        <taxon>Leifsonia</taxon>
    </lineage>
</organism>
<evidence type="ECO:0000256" key="1">
    <source>
        <dbReference type="ARBA" id="ARBA00023015"/>
    </source>
</evidence>
<evidence type="ECO:0000313" key="6">
    <source>
        <dbReference type="EMBL" id="GAA3886048.1"/>
    </source>
</evidence>
<dbReference type="SUPFAM" id="SSF46689">
    <property type="entry name" value="Homeodomain-like"/>
    <property type="match status" value="1"/>
</dbReference>
<evidence type="ECO:0000256" key="2">
    <source>
        <dbReference type="ARBA" id="ARBA00023125"/>
    </source>
</evidence>
<dbReference type="PANTHER" id="PTHR47506:SF6">
    <property type="entry name" value="HTH-TYPE TRANSCRIPTIONAL REPRESSOR NEMR"/>
    <property type="match status" value="1"/>
</dbReference>
<keyword evidence="1" id="KW-0805">Transcription regulation</keyword>
<reference evidence="7" key="1">
    <citation type="journal article" date="2019" name="Int. J. Syst. Evol. Microbiol.">
        <title>The Global Catalogue of Microorganisms (GCM) 10K type strain sequencing project: providing services to taxonomists for standard genome sequencing and annotation.</title>
        <authorList>
            <consortium name="The Broad Institute Genomics Platform"/>
            <consortium name="The Broad Institute Genome Sequencing Center for Infectious Disease"/>
            <person name="Wu L."/>
            <person name="Ma J."/>
        </authorList>
    </citation>
    <scope>NUCLEOTIDE SEQUENCE [LARGE SCALE GENOMIC DNA]</scope>
    <source>
        <strain evidence="7">JCM 17021</strain>
    </source>
</reference>
<accession>A0ABP7KUD2</accession>
<feature type="domain" description="HTH tetR-type" evidence="5">
    <location>
        <begin position="25"/>
        <end position="85"/>
    </location>
</feature>
<dbReference type="InterPro" id="IPR041490">
    <property type="entry name" value="KstR2_TetR_C"/>
</dbReference>
<name>A0ABP7KUD2_9MICO</name>
<dbReference type="SUPFAM" id="SSF48498">
    <property type="entry name" value="Tetracyclin repressor-like, C-terminal domain"/>
    <property type="match status" value="1"/>
</dbReference>
<dbReference type="PANTHER" id="PTHR47506">
    <property type="entry name" value="TRANSCRIPTIONAL REGULATORY PROTEIN"/>
    <property type="match status" value="1"/>
</dbReference>
<dbReference type="PROSITE" id="PS50977">
    <property type="entry name" value="HTH_TETR_2"/>
    <property type="match status" value="1"/>
</dbReference>
<dbReference type="Pfam" id="PF00440">
    <property type="entry name" value="TetR_N"/>
    <property type="match status" value="1"/>
</dbReference>
<proteinExistence type="predicted"/>